<dbReference type="EMBL" id="CP071793">
    <property type="protein sequence ID" value="QTD51365.1"/>
    <property type="molecule type" value="Genomic_DNA"/>
</dbReference>
<dbReference type="KEGG" id="scor:J3U87_02755"/>
<evidence type="ECO:0000313" key="2">
    <source>
        <dbReference type="EMBL" id="QTD51365.1"/>
    </source>
</evidence>
<dbReference type="AlphaFoldDB" id="A0A8A4TXV5"/>
<protein>
    <submittedName>
        <fullName evidence="2">Uncharacterized protein</fullName>
    </submittedName>
</protein>
<proteinExistence type="predicted"/>
<evidence type="ECO:0000256" key="1">
    <source>
        <dbReference type="SAM" id="MobiDB-lite"/>
    </source>
</evidence>
<name>A0A8A4TXV5_SULCO</name>
<feature type="compositionally biased region" description="Acidic residues" evidence="1">
    <location>
        <begin position="544"/>
        <end position="555"/>
    </location>
</feature>
<feature type="region of interest" description="Disordered" evidence="1">
    <location>
        <begin position="518"/>
        <end position="555"/>
    </location>
</feature>
<reference evidence="2" key="1">
    <citation type="submission" date="2021-03" db="EMBL/GenBank/DDBJ databases">
        <title>Acanthopleuribacteraceae sp. M133.</title>
        <authorList>
            <person name="Wang G."/>
        </authorList>
    </citation>
    <scope>NUCLEOTIDE SEQUENCE</scope>
    <source>
        <strain evidence="2">M133</strain>
    </source>
</reference>
<organism evidence="2 3">
    <name type="scientific">Sulfidibacter corallicola</name>
    <dbReference type="NCBI Taxonomy" id="2818388"/>
    <lineage>
        <taxon>Bacteria</taxon>
        <taxon>Pseudomonadati</taxon>
        <taxon>Acidobacteriota</taxon>
        <taxon>Holophagae</taxon>
        <taxon>Acanthopleuribacterales</taxon>
        <taxon>Acanthopleuribacteraceae</taxon>
        <taxon>Sulfidibacter</taxon>
    </lineage>
</organism>
<keyword evidence="3" id="KW-1185">Reference proteome</keyword>
<dbReference type="Proteomes" id="UP000663929">
    <property type="component" value="Chromosome"/>
</dbReference>
<dbReference type="RefSeq" id="WP_237381496.1">
    <property type="nucleotide sequence ID" value="NZ_CP071793.1"/>
</dbReference>
<accession>A0A8A4TXV5</accession>
<sequence>MTSTTLPNLAERLAALETALAGLQRTLEADCLIRLRADRDDAFLGQPVRLRAEVTGRLDGRPRAGVPVTFVAAWGHLDATDGSRRRGTSLTRTTLPDGVVEVVLHPPLRQRLGPAEDAALQGALARLDGIAPRPDPAGATFGALVRDYQWDVNKALRQAVDAFFAEFVANEAGGKPDGALGGLWPTWETSVTAYARNGDDPNGPAHGASVWHFAFKDWLRPWLTRYQRELEADSRYEAELSRLRQAGADLSLRFAGIATATRIFVQRQAGLAGRFVGNQASARVLHRLADLDEDIDPEFRNGLHGAAEAVAVGGPAVFEGLGQIGRSGNDQLTRAVDRLETALADKADAAALSQVDARVGDLDRSLAGKAEQAQFAHFQRQIGDRLKTVDTRLEAKVDLTEFRELETRVDGRFDGIGRDLGKRVLEERFLEAGAETAQKLESLSTAIKKKADKGKMTQLAAKVSEVREQVETKADVASHQALRRLIGENLNQLQRRVSGYDVIDGDRLLIDITPIPIGPTPIVPPGDARPGEGGAPEVDRPDAPTDEDDDRDPTG</sequence>
<gene>
    <name evidence="2" type="ORF">J3U87_02755</name>
</gene>
<evidence type="ECO:0000313" key="3">
    <source>
        <dbReference type="Proteomes" id="UP000663929"/>
    </source>
</evidence>